<accession>A0A9P9IC62</accession>
<dbReference type="EMBL" id="JAGMWT010000017">
    <property type="protein sequence ID" value="KAH7114379.1"/>
    <property type="molecule type" value="Genomic_DNA"/>
</dbReference>
<feature type="compositionally biased region" description="Basic and acidic residues" evidence="1">
    <location>
        <begin position="30"/>
        <end position="104"/>
    </location>
</feature>
<dbReference type="Proteomes" id="UP000700596">
    <property type="component" value="Unassembled WGS sequence"/>
</dbReference>
<evidence type="ECO:0000256" key="1">
    <source>
        <dbReference type="SAM" id="MobiDB-lite"/>
    </source>
</evidence>
<evidence type="ECO:0000313" key="2">
    <source>
        <dbReference type="EMBL" id="KAH7114379.1"/>
    </source>
</evidence>
<organism evidence="2 3">
    <name type="scientific">Dendryphion nanum</name>
    <dbReference type="NCBI Taxonomy" id="256645"/>
    <lineage>
        <taxon>Eukaryota</taxon>
        <taxon>Fungi</taxon>
        <taxon>Dikarya</taxon>
        <taxon>Ascomycota</taxon>
        <taxon>Pezizomycotina</taxon>
        <taxon>Dothideomycetes</taxon>
        <taxon>Pleosporomycetidae</taxon>
        <taxon>Pleosporales</taxon>
        <taxon>Torulaceae</taxon>
        <taxon>Dendryphion</taxon>
    </lineage>
</organism>
<sequence>MSQTLRLLRLRAPLSLTQTRTFQSSIRLSSGKETKLHTDPESRKADVEAEKQDSLKSQQDGKGHWKEGLASDSESIIKADRNEAAATEENIKKLQEETKKVAGK</sequence>
<dbReference type="OrthoDB" id="529205at2759"/>
<comment type="caution">
    <text evidence="2">The sequence shown here is derived from an EMBL/GenBank/DDBJ whole genome shotgun (WGS) entry which is preliminary data.</text>
</comment>
<keyword evidence="3" id="KW-1185">Reference proteome</keyword>
<protein>
    <submittedName>
        <fullName evidence="2">Uncharacterized protein</fullName>
    </submittedName>
</protein>
<proteinExistence type="predicted"/>
<reference evidence="2" key="1">
    <citation type="journal article" date="2021" name="Nat. Commun.">
        <title>Genetic determinants of endophytism in the Arabidopsis root mycobiome.</title>
        <authorList>
            <person name="Mesny F."/>
            <person name="Miyauchi S."/>
            <person name="Thiergart T."/>
            <person name="Pickel B."/>
            <person name="Atanasova L."/>
            <person name="Karlsson M."/>
            <person name="Huettel B."/>
            <person name="Barry K.W."/>
            <person name="Haridas S."/>
            <person name="Chen C."/>
            <person name="Bauer D."/>
            <person name="Andreopoulos W."/>
            <person name="Pangilinan J."/>
            <person name="LaButti K."/>
            <person name="Riley R."/>
            <person name="Lipzen A."/>
            <person name="Clum A."/>
            <person name="Drula E."/>
            <person name="Henrissat B."/>
            <person name="Kohler A."/>
            <person name="Grigoriev I.V."/>
            <person name="Martin F.M."/>
            <person name="Hacquard S."/>
        </authorList>
    </citation>
    <scope>NUCLEOTIDE SEQUENCE</scope>
    <source>
        <strain evidence="2">MPI-CAGE-CH-0243</strain>
    </source>
</reference>
<gene>
    <name evidence="2" type="ORF">B0J11DRAFT_619059</name>
</gene>
<evidence type="ECO:0000313" key="3">
    <source>
        <dbReference type="Proteomes" id="UP000700596"/>
    </source>
</evidence>
<dbReference type="AlphaFoldDB" id="A0A9P9IC62"/>
<feature type="region of interest" description="Disordered" evidence="1">
    <location>
        <begin position="20"/>
        <end position="104"/>
    </location>
</feature>
<name>A0A9P9IC62_9PLEO</name>